<sequence>MESYNRPWGIAGGWAIDLFVGHVTREHSDIEIAIFREDQQRLKSVLDDWSFKKVVMRQLVEWESETLELPIHELHGVHKTTGHGLEVLLNECVNSQWVFRRDTKINFPGSSLFLVSEGQIPFLHPVIVLLYKSKNTREKDHADFLTVKDLLDREDKAWLRNTLTLHAPGHSWITQLE</sequence>
<protein>
    <recommendedName>
        <fullName evidence="3">Amino acid transporter</fullName>
    </recommendedName>
</protein>
<reference evidence="1 2" key="1">
    <citation type="submission" date="2020-08" db="EMBL/GenBank/DDBJ databases">
        <title>A Genomic Blueprint of the Chicken Gut Microbiome.</title>
        <authorList>
            <person name="Gilroy R."/>
            <person name="Ravi A."/>
            <person name="Getino M."/>
            <person name="Pursley I."/>
            <person name="Horton D.L."/>
            <person name="Alikhan N.-F."/>
            <person name="Baker D."/>
            <person name="Gharbi K."/>
            <person name="Hall N."/>
            <person name="Watson M."/>
            <person name="Adriaenssens E.M."/>
            <person name="Foster-Nyarko E."/>
            <person name="Jarju S."/>
            <person name="Secka A."/>
            <person name="Antonio M."/>
            <person name="Oren A."/>
            <person name="Chaudhuri R."/>
            <person name="La Ragione R.M."/>
            <person name="Hildebrand F."/>
            <person name="Pallen M.J."/>
        </authorList>
    </citation>
    <scope>NUCLEOTIDE SEQUENCE [LARGE SCALE GENOMIC DNA]</scope>
    <source>
        <strain evidence="1 2">Sa2YVA2</strain>
    </source>
</reference>
<dbReference type="Gene3D" id="3.30.460.40">
    <property type="match status" value="1"/>
</dbReference>
<gene>
    <name evidence="1" type="ORF">H9649_12925</name>
</gene>
<comment type="caution">
    <text evidence="1">The sequence shown here is derived from an EMBL/GenBank/DDBJ whole genome shotgun (WGS) entry which is preliminary data.</text>
</comment>
<keyword evidence="2" id="KW-1185">Reference proteome</keyword>
<proteinExistence type="predicted"/>
<name>A0ABR8UBT9_9BACL</name>
<dbReference type="EMBL" id="JACSQN010000011">
    <property type="protein sequence ID" value="MBD7985497.1"/>
    <property type="molecule type" value="Genomic_DNA"/>
</dbReference>
<evidence type="ECO:0000313" key="1">
    <source>
        <dbReference type="EMBL" id="MBD7985497.1"/>
    </source>
</evidence>
<dbReference type="Pfam" id="PF10706">
    <property type="entry name" value="Aminoglyc_resit"/>
    <property type="match status" value="1"/>
</dbReference>
<accession>A0ABR8UBT9</accession>
<organism evidence="1 2">
    <name type="scientific">Sporosarcina quadrami</name>
    <dbReference type="NCBI Taxonomy" id="2762234"/>
    <lineage>
        <taxon>Bacteria</taxon>
        <taxon>Bacillati</taxon>
        <taxon>Bacillota</taxon>
        <taxon>Bacilli</taxon>
        <taxon>Bacillales</taxon>
        <taxon>Caryophanaceae</taxon>
        <taxon>Sporosarcina</taxon>
    </lineage>
</organism>
<evidence type="ECO:0008006" key="3">
    <source>
        <dbReference type="Google" id="ProtNLM"/>
    </source>
</evidence>
<evidence type="ECO:0000313" key="2">
    <source>
        <dbReference type="Proteomes" id="UP000626786"/>
    </source>
</evidence>
<dbReference type="InterPro" id="IPR019646">
    <property type="entry name" value="Aminoglyc_AdlTrfase"/>
</dbReference>
<dbReference type="Proteomes" id="UP000626786">
    <property type="component" value="Unassembled WGS sequence"/>
</dbReference>